<dbReference type="PANTHER" id="PTHR34153:SF2">
    <property type="entry name" value="SI:CH211-262H13.3-RELATED"/>
    <property type="match status" value="1"/>
</dbReference>
<proteinExistence type="predicted"/>
<dbReference type="Proteomes" id="UP001168821">
    <property type="component" value="Unassembled WGS sequence"/>
</dbReference>
<name>A0AA38IR83_9CUCU</name>
<dbReference type="Pfam" id="PF16064">
    <property type="entry name" value="DUF4806"/>
    <property type="match status" value="1"/>
</dbReference>
<dbReference type="EMBL" id="JALNTZ010000002">
    <property type="protein sequence ID" value="KAJ3661757.1"/>
    <property type="molecule type" value="Genomic_DNA"/>
</dbReference>
<protein>
    <recommendedName>
        <fullName evidence="1">DUF4806 domain-containing protein</fullName>
    </recommendedName>
</protein>
<feature type="domain" description="DUF4806" evidence="1">
    <location>
        <begin position="45"/>
        <end position="121"/>
    </location>
</feature>
<dbReference type="PANTHER" id="PTHR34153">
    <property type="entry name" value="SI:CH211-262H13.3-RELATED-RELATED"/>
    <property type="match status" value="1"/>
</dbReference>
<sequence>MDDPFLEEIIKLQTVVDQQTLILNEILRNTRSQMISTLAPVVPEDALKLPLKHFDEFIKFETKLKGDDPFKKYMIARLSAVGGSGLEALTRRILKFLLDDTLAMEFNWKGRGEKTILRNYYYKLQRFIFLPMKGVNNAVKVCHFQTKKKRGERIPALNKKNTDL</sequence>
<dbReference type="InterPro" id="IPR032071">
    <property type="entry name" value="DUF4806"/>
</dbReference>
<dbReference type="AlphaFoldDB" id="A0AA38IR83"/>
<evidence type="ECO:0000259" key="1">
    <source>
        <dbReference type="Pfam" id="PF16064"/>
    </source>
</evidence>
<comment type="caution">
    <text evidence="2">The sequence shown here is derived from an EMBL/GenBank/DDBJ whole genome shotgun (WGS) entry which is preliminary data.</text>
</comment>
<evidence type="ECO:0000313" key="2">
    <source>
        <dbReference type="EMBL" id="KAJ3661757.1"/>
    </source>
</evidence>
<gene>
    <name evidence="2" type="ORF">Zmor_006142</name>
</gene>
<reference evidence="2" key="1">
    <citation type="journal article" date="2023" name="G3 (Bethesda)">
        <title>Whole genome assemblies of Zophobas morio and Tenebrio molitor.</title>
        <authorList>
            <person name="Kaur S."/>
            <person name="Stinson S.A."/>
            <person name="diCenzo G.C."/>
        </authorList>
    </citation>
    <scope>NUCLEOTIDE SEQUENCE</scope>
    <source>
        <strain evidence="2">QUZm001</strain>
    </source>
</reference>
<accession>A0AA38IR83</accession>
<organism evidence="2 3">
    <name type="scientific">Zophobas morio</name>
    <dbReference type="NCBI Taxonomy" id="2755281"/>
    <lineage>
        <taxon>Eukaryota</taxon>
        <taxon>Metazoa</taxon>
        <taxon>Ecdysozoa</taxon>
        <taxon>Arthropoda</taxon>
        <taxon>Hexapoda</taxon>
        <taxon>Insecta</taxon>
        <taxon>Pterygota</taxon>
        <taxon>Neoptera</taxon>
        <taxon>Endopterygota</taxon>
        <taxon>Coleoptera</taxon>
        <taxon>Polyphaga</taxon>
        <taxon>Cucujiformia</taxon>
        <taxon>Tenebrionidae</taxon>
        <taxon>Zophobas</taxon>
    </lineage>
</organism>
<evidence type="ECO:0000313" key="3">
    <source>
        <dbReference type="Proteomes" id="UP001168821"/>
    </source>
</evidence>
<keyword evidence="3" id="KW-1185">Reference proteome</keyword>